<dbReference type="PANTHER" id="PTHR46268">
    <property type="entry name" value="STRESS RESPONSE PROTEIN NHAX"/>
    <property type="match status" value="1"/>
</dbReference>
<dbReference type="InterPro" id="IPR006016">
    <property type="entry name" value="UspA"/>
</dbReference>
<dbReference type="PRINTS" id="PR01438">
    <property type="entry name" value="UNVRSLSTRESS"/>
</dbReference>
<accession>A0ABN1VCK8</accession>
<reference evidence="3 4" key="1">
    <citation type="journal article" date="2019" name="Int. J. Syst. Evol. Microbiol.">
        <title>The Global Catalogue of Microorganisms (GCM) 10K type strain sequencing project: providing services to taxonomists for standard genome sequencing and annotation.</title>
        <authorList>
            <consortium name="The Broad Institute Genomics Platform"/>
            <consortium name="The Broad Institute Genome Sequencing Center for Infectious Disease"/>
            <person name="Wu L."/>
            <person name="Ma J."/>
        </authorList>
    </citation>
    <scope>NUCLEOTIDE SEQUENCE [LARGE SCALE GENOMIC DNA]</scope>
    <source>
        <strain evidence="3 4">JCM 13022</strain>
    </source>
</reference>
<dbReference type="CDD" id="cd00293">
    <property type="entry name" value="USP-like"/>
    <property type="match status" value="1"/>
</dbReference>
<dbReference type="Gene3D" id="3.40.50.620">
    <property type="entry name" value="HUPs"/>
    <property type="match status" value="1"/>
</dbReference>
<evidence type="ECO:0000313" key="3">
    <source>
        <dbReference type="EMBL" id="GAA1205508.1"/>
    </source>
</evidence>
<protein>
    <submittedName>
        <fullName evidence="3">Universal stress protein</fullName>
    </submittedName>
</protein>
<proteinExistence type="inferred from homology"/>
<dbReference type="InterPro" id="IPR006015">
    <property type="entry name" value="Universal_stress_UspA"/>
</dbReference>
<dbReference type="EMBL" id="BAAALM010000008">
    <property type="protein sequence ID" value="GAA1205508.1"/>
    <property type="molecule type" value="Genomic_DNA"/>
</dbReference>
<dbReference type="PANTHER" id="PTHR46268:SF6">
    <property type="entry name" value="UNIVERSAL STRESS PROTEIN UP12"/>
    <property type="match status" value="1"/>
</dbReference>
<feature type="domain" description="UspA" evidence="2">
    <location>
        <begin position="9"/>
        <end position="147"/>
    </location>
</feature>
<dbReference type="InterPro" id="IPR014729">
    <property type="entry name" value="Rossmann-like_a/b/a_fold"/>
</dbReference>
<evidence type="ECO:0000313" key="4">
    <source>
        <dbReference type="Proteomes" id="UP001500467"/>
    </source>
</evidence>
<dbReference type="SUPFAM" id="SSF52402">
    <property type="entry name" value="Adenine nucleotide alpha hydrolases-like"/>
    <property type="match status" value="1"/>
</dbReference>
<comment type="similarity">
    <text evidence="1">Belongs to the universal stress protein A family.</text>
</comment>
<evidence type="ECO:0000256" key="1">
    <source>
        <dbReference type="ARBA" id="ARBA00008791"/>
    </source>
</evidence>
<sequence length="152" mass="16308">MADSDSTRRRKIVVGVDGSAAAEHALRWAVWEASLHGDEIEAIAVREQEDLLPGTSYTFQPYGRRPVADDEGARAYLHTAVNAVTTDVPVVETVRAGDPATELIKASASADMLVVASHHHGRFAEVLLGSTSAECVRHAQCPVVVIPTTLIR</sequence>
<dbReference type="RefSeq" id="WP_253858132.1">
    <property type="nucleotide sequence ID" value="NZ_BAAALM010000008.1"/>
</dbReference>
<gene>
    <name evidence="3" type="ORF">GCM10009675_25390</name>
</gene>
<comment type="caution">
    <text evidence="3">The sequence shown here is derived from an EMBL/GenBank/DDBJ whole genome shotgun (WGS) entry which is preliminary data.</text>
</comment>
<keyword evidence="4" id="KW-1185">Reference proteome</keyword>
<dbReference type="Pfam" id="PF00582">
    <property type="entry name" value="Usp"/>
    <property type="match status" value="1"/>
</dbReference>
<name>A0ABN1VCK8_9PSEU</name>
<organism evidence="3 4">
    <name type="scientific">Prauserella alba</name>
    <dbReference type="NCBI Taxonomy" id="176898"/>
    <lineage>
        <taxon>Bacteria</taxon>
        <taxon>Bacillati</taxon>
        <taxon>Actinomycetota</taxon>
        <taxon>Actinomycetes</taxon>
        <taxon>Pseudonocardiales</taxon>
        <taxon>Pseudonocardiaceae</taxon>
        <taxon>Prauserella</taxon>
    </lineage>
</organism>
<evidence type="ECO:0000259" key="2">
    <source>
        <dbReference type="Pfam" id="PF00582"/>
    </source>
</evidence>
<dbReference type="Proteomes" id="UP001500467">
    <property type="component" value="Unassembled WGS sequence"/>
</dbReference>